<dbReference type="HOGENOM" id="CLU_1942575_0_0_6"/>
<gene>
    <name evidence="2" type="ORF">IB75_17060</name>
</gene>
<dbReference type="InterPro" id="IPR048963">
    <property type="entry name" value="ArgZ/ArgE-like_C_2nd"/>
</dbReference>
<feature type="domain" description="Arginine dihydrolase ArgZ/ArgE-like C-terminal second subdomain" evidence="1">
    <location>
        <begin position="17"/>
        <end position="130"/>
    </location>
</feature>
<dbReference type="EMBL" id="JPGN01000217">
    <property type="protein sequence ID" value="KFI17957.1"/>
    <property type="molecule type" value="Genomic_DNA"/>
</dbReference>
<evidence type="ECO:0000259" key="1">
    <source>
        <dbReference type="Pfam" id="PF21570"/>
    </source>
</evidence>
<evidence type="ECO:0000313" key="2">
    <source>
        <dbReference type="EMBL" id="KFI17957.1"/>
    </source>
</evidence>
<name>A0A0E2ZI56_9GAMM</name>
<protein>
    <recommendedName>
        <fullName evidence="1">Arginine dihydrolase ArgZ/ArgE-like C-terminal second subdomain domain-containing protein</fullName>
    </recommendedName>
</protein>
<evidence type="ECO:0000313" key="3">
    <source>
        <dbReference type="Proteomes" id="UP000028839"/>
    </source>
</evidence>
<comment type="caution">
    <text evidence="2">The sequence shown here is derived from an EMBL/GenBank/DDBJ whole genome shotgun (WGS) entry which is preliminary data.</text>
</comment>
<sequence length="130" mass="13801">MSSGSSSERPTQHIARKVAEDIYKIKKQGGKIVLVGGPAIVHTGASDSIASLIRSGFINAVLAGNALAVHDIEYSTLGTSLGMNVQDGTLAVRGHRNHMQAINSVFKAGSIHKMVEKKVLTKGIMYECVK</sequence>
<organism evidence="2 3">
    <name type="scientific">Nitrosococcus oceani C-27</name>
    <dbReference type="NCBI Taxonomy" id="314279"/>
    <lineage>
        <taxon>Bacteria</taxon>
        <taxon>Pseudomonadati</taxon>
        <taxon>Pseudomonadota</taxon>
        <taxon>Gammaproteobacteria</taxon>
        <taxon>Chromatiales</taxon>
        <taxon>Chromatiaceae</taxon>
        <taxon>Nitrosococcus</taxon>
    </lineage>
</organism>
<proteinExistence type="predicted"/>
<dbReference type="Proteomes" id="UP000028839">
    <property type="component" value="Unassembled WGS sequence"/>
</dbReference>
<accession>A0A0E2ZI56</accession>
<feature type="non-terminal residue" evidence="2">
    <location>
        <position position="130"/>
    </location>
</feature>
<dbReference type="Pfam" id="PF21570">
    <property type="entry name" value="ArgZ-like_C_2nd"/>
    <property type="match status" value="1"/>
</dbReference>
<reference evidence="2 3" key="1">
    <citation type="submission" date="2014-07" db="EMBL/GenBank/DDBJ databases">
        <title>Comparative analysis of Nitrosococcus oceani genome inventories of strains from Pacific and Atlantic gyres.</title>
        <authorList>
            <person name="Lim C.K."/>
            <person name="Wang L."/>
            <person name="Sayavedra-Soto L.A."/>
            <person name="Klotz M.G."/>
        </authorList>
    </citation>
    <scope>NUCLEOTIDE SEQUENCE [LARGE SCALE GENOMIC DNA]</scope>
    <source>
        <strain evidence="2 3">C-27</strain>
    </source>
</reference>
<dbReference type="Gene3D" id="3.40.50.10690">
    <property type="entry name" value="putative lor/sdh protein like domains"/>
    <property type="match status" value="1"/>
</dbReference>
<dbReference type="AlphaFoldDB" id="A0A0E2ZI56"/>